<comment type="caution">
    <text evidence="9">The sequence shown here is derived from an EMBL/GenBank/DDBJ whole genome shotgun (WGS) entry which is preliminary data.</text>
</comment>
<dbReference type="InterPro" id="IPR014026">
    <property type="entry name" value="UDP-Glc/GDP-Man_DH_dimer"/>
</dbReference>
<dbReference type="EMBL" id="CAKMMF010000018">
    <property type="protein sequence ID" value="CAH1210885.1"/>
    <property type="molecule type" value="Genomic_DNA"/>
</dbReference>
<dbReference type="InterPro" id="IPR036291">
    <property type="entry name" value="NAD(P)-bd_dom_sf"/>
</dbReference>
<evidence type="ECO:0000313" key="10">
    <source>
        <dbReference type="Proteomes" id="UP000838686"/>
    </source>
</evidence>
<organism evidence="9 10">
    <name type="scientific">Paenibacillus plantiphilus</name>
    <dbReference type="NCBI Taxonomy" id="2905650"/>
    <lineage>
        <taxon>Bacteria</taxon>
        <taxon>Bacillati</taxon>
        <taxon>Bacillota</taxon>
        <taxon>Bacilli</taxon>
        <taxon>Bacillales</taxon>
        <taxon>Paenibacillaceae</taxon>
        <taxon>Paenibacillus</taxon>
    </lineage>
</organism>
<dbReference type="Proteomes" id="UP000838686">
    <property type="component" value="Unassembled WGS sequence"/>
</dbReference>
<dbReference type="PANTHER" id="PTHR43750">
    <property type="entry name" value="UDP-GLUCOSE 6-DEHYDROGENASE TUAD"/>
    <property type="match status" value="1"/>
</dbReference>
<dbReference type="Pfam" id="PF03721">
    <property type="entry name" value="UDPG_MGDP_dh_N"/>
    <property type="match status" value="1"/>
</dbReference>
<proteinExistence type="inferred from homology"/>
<comment type="catalytic activity">
    <reaction evidence="6 7">
        <text>UDP-alpha-D-glucose + 2 NAD(+) + H2O = UDP-alpha-D-glucuronate + 2 NADH + 3 H(+)</text>
        <dbReference type="Rhea" id="RHEA:23596"/>
        <dbReference type="ChEBI" id="CHEBI:15377"/>
        <dbReference type="ChEBI" id="CHEBI:15378"/>
        <dbReference type="ChEBI" id="CHEBI:57540"/>
        <dbReference type="ChEBI" id="CHEBI:57945"/>
        <dbReference type="ChEBI" id="CHEBI:58052"/>
        <dbReference type="ChEBI" id="CHEBI:58885"/>
        <dbReference type="EC" id="1.1.1.22"/>
    </reaction>
</comment>
<evidence type="ECO:0000256" key="3">
    <source>
        <dbReference type="ARBA" id="ARBA00012954"/>
    </source>
</evidence>
<evidence type="ECO:0000256" key="2">
    <source>
        <dbReference type="ARBA" id="ARBA00006601"/>
    </source>
</evidence>
<dbReference type="Gene3D" id="3.40.50.720">
    <property type="entry name" value="NAD(P)-binding Rossmann-like Domain"/>
    <property type="match status" value="2"/>
</dbReference>
<dbReference type="Pfam" id="PF00984">
    <property type="entry name" value="UDPG_MGDP_dh"/>
    <property type="match status" value="1"/>
</dbReference>
<dbReference type="PIRSF" id="PIRSF500134">
    <property type="entry name" value="UDPglc_DH_bac"/>
    <property type="match status" value="1"/>
</dbReference>
<dbReference type="SUPFAM" id="SSF51735">
    <property type="entry name" value="NAD(P)-binding Rossmann-fold domains"/>
    <property type="match status" value="1"/>
</dbReference>
<keyword evidence="5 7" id="KW-0520">NAD</keyword>
<dbReference type="PIRSF" id="PIRSF000124">
    <property type="entry name" value="UDPglc_GDPman_dh"/>
    <property type="match status" value="1"/>
</dbReference>
<dbReference type="RefSeq" id="WP_371877709.1">
    <property type="nucleotide sequence ID" value="NZ_CAKMMF010000018.1"/>
</dbReference>
<dbReference type="Gene3D" id="1.20.5.100">
    <property type="entry name" value="Cytochrome c1, transmembrane anchor, C-terminal"/>
    <property type="match status" value="1"/>
</dbReference>
<sequence length="437" mass="47222">MEMAVIGTGHVGLATGICFAQLGHRVVCIDRDDEKINELSAGRLTIYEEGLADLLLQQTAEQRLFFTTSMTAVAAADVVILAVGTAQLPHGESDLKDLEAAVRSFAIYLSGHTYVMTKSTVPIGTNERINKWIAETTTESFDVVSVPAFMREGSAASDTMRPERIVIGASNPNAAEVIAGLHRPLTEQVVQTDWRTAEMIKHACNAFLATRISFMNEMANLCDGVGADIVTVAHAMGLDRRIGSPYLRAGIGYGGACFPNKDANGLLQIAGNVGHGFKLLKAVIEVNKSQREHIRGLLTEELGELAGRRIALWGASFKPHTDDVRCSPSLDIAGDLLNEGAFLHLTDPAGELNFRKHLEHPALSWFSDPLAAAQGTEAVCLITEWPQFASVDLQELARCMKRPVLIDGRNVFQSSQLAGTGIHYVGIGRPNMRGVHS</sequence>
<evidence type="ECO:0000256" key="4">
    <source>
        <dbReference type="ARBA" id="ARBA00023002"/>
    </source>
</evidence>
<evidence type="ECO:0000259" key="8">
    <source>
        <dbReference type="SMART" id="SM00984"/>
    </source>
</evidence>
<dbReference type="SMART" id="SM00984">
    <property type="entry name" value="UDPG_MGDP_dh_C"/>
    <property type="match status" value="1"/>
</dbReference>
<dbReference type="InterPro" id="IPR008927">
    <property type="entry name" value="6-PGluconate_DH-like_C_sf"/>
</dbReference>
<dbReference type="PANTHER" id="PTHR43750:SF3">
    <property type="entry name" value="UDP-GLUCOSE 6-DEHYDROGENASE TUAD"/>
    <property type="match status" value="1"/>
</dbReference>
<reference evidence="9" key="1">
    <citation type="submission" date="2022-01" db="EMBL/GenBank/DDBJ databases">
        <authorList>
            <person name="Criscuolo A."/>
        </authorList>
    </citation>
    <scope>NUCLEOTIDE SEQUENCE</scope>
    <source>
        <strain evidence="9">CIP111893</strain>
    </source>
</reference>
<dbReference type="InterPro" id="IPR017476">
    <property type="entry name" value="UDP-Glc/GDP-Man"/>
</dbReference>
<evidence type="ECO:0000256" key="6">
    <source>
        <dbReference type="ARBA" id="ARBA00047473"/>
    </source>
</evidence>
<dbReference type="SUPFAM" id="SSF52413">
    <property type="entry name" value="UDP-glucose/GDP-mannose dehydrogenase C-terminal domain"/>
    <property type="match status" value="1"/>
</dbReference>
<dbReference type="Pfam" id="PF03720">
    <property type="entry name" value="UDPG_MGDP_dh_C"/>
    <property type="match status" value="1"/>
</dbReference>
<dbReference type="NCBIfam" id="TIGR03026">
    <property type="entry name" value="NDP-sugDHase"/>
    <property type="match status" value="1"/>
</dbReference>
<evidence type="ECO:0000313" key="9">
    <source>
        <dbReference type="EMBL" id="CAH1210885.1"/>
    </source>
</evidence>
<gene>
    <name evidence="9" type="primary">tuaD_2</name>
    <name evidence="9" type="ORF">PAECIP111893_03316</name>
</gene>
<comment type="similarity">
    <text evidence="2 7">Belongs to the UDP-glucose/GDP-mannose dehydrogenase family.</text>
</comment>
<evidence type="ECO:0000256" key="7">
    <source>
        <dbReference type="PIRNR" id="PIRNR000124"/>
    </source>
</evidence>
<dbReference type="InterPro" id="IPR028357">
    <property type="entry name" value="UDPglc_DH_bac"/>
</dbReference>
<dbReference type="SUPFAM" id="SSF48179">
    <property type="entry name" value="6-phosphogluconate dehydrogenase C-terminal domain-like"/>
    <property type="match status" value="1"/>
</dbReference>
<name>A0ABN8GNH5_9BACL</name>
<keyword evidence="4 7" id="KW-0560">Oxidoreductase</keyword>
<evidence type="ECO:0000256" key="1">
    <source>
        <dbReference type="ARBA" id="ARBA00004701"/>
    </source>
</evidence>
<dbReference type="InterPro" id="IPR014027">
    <property type="entry name" value="UDP-Glc/GDP-Man_DH_C"/>
</dbReference>
<dbReference type="InterPro" id="IPR001732">
    <property type="entry name" value="UDP-Glc/GDP-Man_DH_N"/>
</dbReference>
<keyword evidence="10" id="KW-1185">Reference proteome</keyword>
<dbReference type="EC" id="1.1.1.22" evidence="3 7"/>
<protein>
    <recommendedName>
        <fullName evidence="3 7">UDP-glucose 6-dehydrogenase</fullName>
        <ecNumber evidence="3 7">1.1.1.22</ecNumber>
    </recommendedName>
</protein>
<comment type="pathway">
    <text evidence="1">Nucleotide-sugar biosynthesis; UDP-alpha-D-glucuronate biosynthesis; UDP-alpha-D-glucuronate from UDP-alpha-D-glucose: step 1/1.</text>
</comment>
<feature type="domain" description="UDP-glucose/GDP-mannose dehydrogenase C-terminal" evidence="8">
    <location>
        <begin position="311"/>
        <end position="414"/>
    </location>
</feature>
<accession>A0ABN8GNH5</accession>
<dbReference type="GO" id="GO:0003979">
    <property type="term" value="F:UDP-glucose 6-dehydrogenase activity"/>
    <property type="evidence" value="ECO:0007669"/>
    <property type="project" value="UniProtKB-EC"/>
</dbReference>
<dbReference type="InterPro" id="IPR036220">
    <property type="entry name" value="UDP-Glc/GDP-Man_DH_C_sf"/>
</dbReference>
<evidence type="ECO:0000256" key="5">
    <source>
        <dbReference type="ARBA" id="ARBA00023027"/>
    </source>
</evidence>